<sequence>MIGTAASNKMLTLSIYPLMQSNCHLFRADCHHLITIVARTSEGNNYQISVGAQILINCLGIYSRVLNSLVRQQMDDTSNVSGKNITSGFSSVTSPKICYSLMFN</sequence>
<dbReference type="AlphaFoldDB" id="A0AAV2S8V1"/>
<reference evidence="1 2" key="1">
    <citation type="submission" date="2024-05" db="EMBL/GenBank/DDBJ databases">
        <authorList>
            <person name="Wallberg A."/>
        </authorList>
    </citation>
    <scope>NUCLEOTIDE SEQUENCE [LARGE SCALE GENOMIC DNA]</scope>
</reference>
<comment type="caution">
    <text evidence="1">The sequence shown here is derived from an EMBL/GenBank/DDBJ whole genome shotgun (WGS) entry which is preliminary data.</text>
</comment>
<accession>A0AAV2S8V1</accession>
<dbReference type="EMBL" id="CAXKWB010048207">
    <property type="protein sequence ID" value="CAL4166402.1"/>
    <property type="molecule type" value="Genomic_DNA"/>
</dbReference>
<organism evidence="1 2">
    <name type="scientific">Meganyctiphanes norvegica</name>
    <name type="common">Northern krill</name>
    <name type="synonym">Thysanopoda norvegica</name>
    <dbReference type="NCBI Taxonomy" id="48144"/>
    <lineage>
        <taxon>Eukaryota</taxon>
        <taxon>Metazoa</taxon>
        <taxon>Ecdysozoa</taxon>
        <taxon>Arthropoda</taxon>
        <taxon>Crustacea</taxon>
        <taxon>Multicrustacea</taxon>
        <taxon>Malacostraca</taxon>
        <taxon>Eumalacostraca</taxon>
        <taxon>Eucarida</taxon>
        <taxon>Euphausiacea</taxon>
        <taxon>Euphausiidae</taxon>
        <taxon>Meganyctiphanes</taxon>
    </lineage>
</organism>
<gene>
    <name evidence="1" type="ORF">MNOR_LOCUS33435</name>
</gene>
<protein>
    <submittedName>
        <fullName evidence="1">Uncharacterized protein</fullName>
    </submittedName>
</protein>
<keyword evidence="2" id="KW-1185">Reference proteome</keyword>
<proteinExistence type="predicted"/>
<dbReference type="Proteomes" id="UP001497623">
    <property type="component" value="Unassembled WGS sequence"/>
</dbReference>
<name>A0AAV2S8V1_MEGNR</name>
<evidence type="ECO:0000313" key="1">
    <source>
        <dbReference type="EMBL" id="CAL4166402.1"/>
    </source>
</evidence>
<evidence type="ECO:0000313" key="2">
    <source>
        <dbReference type="Proteomes" id="UP001497623"/>
    </source>
</evidence>